<evidence type="ECO:0000313" key="1">
    <source>
        <dbReference type="EMBL" id="MDX8047163.1"/>
    </source>
</evidence>
<evidence type="ECO:0000313" key="2">
    <source>
        <dbReference type="Proteomes" id="UP001277972"/>
    </source>
</evidence>
<gene>
    <name evidence="1" type="ORF">SH601_14320</name>
</gene>
<accession>A0ACC6M8G8</accession>
<name>A0ACC6M8G8_9BACI</name>
<comment type="caution">
    <text evidence="1">The sequence shown here is derived from an EMBL/GenBank/DDBJ whole genome shotgun (WGS) entry which is preliminary data.</text>
</comment>
<sequence length="134" mass="15585">MEHWEKWVPINGLPLKMYRDRFSDDKEGIVLELSDDIEKMKVVVKFNNGVLSYRSAYAGALLDTLEKLEEQYGTSFFGEWTLFKVKNSDYIKWFLHESKGVYQASDIEHYVFITTDDMIEVLATSPPSMIVMKG</sequence>
<organism evidence="1 2">
    <name type="scientific">Gracilibacillus pellucidus</name>
    <dbReference type="NCBI Taxonomy" id="3095368"/>
    <lineage>
        <taxon>Bacteria</taxon>
        <taxon>Bacillati</taxon>
        <taxon>Bacillota</taxon>
        <taxon>Bacilli</taxon>
        <taxon>Bacillales</taxon>
        <taxon>Bacillaceae</taxon>
        <taxon>Gracilibacillus</taxon>
    </lineage>
</organism>
<dbReference type="EMBL" id="JAWZSR010000009">
    <property type="protein sequence ID" value="MDX8047163.1"/>
    <property type="molecule type" value="Genomic_DNA"/>
</dbReference>
<dbReference type="Proteomes" id="UP001277972">
    <property type="component" value="Unassembled WGS sequence"/>
</dbReference>
<protein>
    <submittedName>
        <fullName evidence="1">Uncharacterized protein</fullName>
    </submittedName>
</protein>
<keyword evidence="2" id="KW-1185">Reference proteome</keyword>
<proteinExistence type="predicted"/>
<reference evidence="1" key="1">
    <citation type="submission" date="2023-11" db="EMBL/GenBank/DDBJ databases">
        <title>Gracilibacillus pellucida a moderately halophilic bacterium isolated from saline soil in Xinjiang province.</title>
        <authorList>
            <person name="Zhang Z."/>
            <person name="Tan F."/>
            <person name="Wang Y."/>
            <person name="Xia M."/>
        </authorList>
    </citation>
    <scope>NUCLEOTIDE SEQUENCE</scope>
    <source>
        <strain evidence="1">S3-1-1</strain>
    </source>
</reference>